<keyword evidence="5 9" id="KW-0342">GTP-binding</keyword>
<dbReference type="GO" id="GO:0005886">
    <property type="term" value="C:plasma membrane"/>
    <property type="evidence" value="ECO:0007669"/>
    <property type="project" value="UniProtKB-SubCell"/>
</dbReference>
<dbReference type="InterPro" id="IPR000897">
    <property type="entry name" value="SRP54_GTPase_dom"/>
</dbReference>
<gene>
    <name evidence="9 11" type="primary">ffh</name>
    <name evidence="11" type="ORF">MAGMO_4020</name>
</gene>
<comment type="domain">
    <text evidence="9">Composed of three domains: the N-terminal N domain, which is responsible for interactions with the ribosome, the central G domain, which binds GTP, and the C-terminal M domain, which binds the RNA and the signal sequence of the RNC.</text>
</comment>
<proteinExistence type="inferred from homology"/>
<dbReference type="InterPro" id="IPR013822">
    <property type="entry name" value="Signal_recog_particl_SRP54_hlx"/>
</dbReference>
<dbReference type="SUPFAM" id="SSF52540">
    <property type="entry name" value="P-loop containing nucleoside triphosphate hydrolases"/>
    <property type="match status" value="1"/>
</dbReference>
<dbReference type="SMART" id="SM00963">
    <property type="entry name" value="SRP54_N"/>
    <property type="match status" value="1"/>
</dbReference>
<evidence type="ECO:0000256" key="8">
    <source>
        <dbReference type="ARBA" id="ARBA00048027"/>
    </source>
</evidence>
<dbReference type="InterPro" id="IPR042101">
    <property type="entry name" value="SRP54_N_sf"/>
</dbReference>
<evidence type="ECO:0000256" key="7">
    <source>
        <dbReference type="ARBA" id="ARBA00023274"/>
    </source>
</evidence>
<keyword evidence="3 9" id="KW-0378">Hydrolase</keyword>
<keyword evidence="9" id="KW-0963">Cytoplasm</keyword>
<evidence type="ECO:0000256" key="3">
    <source>
        <dbReference type="ARBA" id="ARBA00022801"/>
    </source>
</evidence>
<dbReference type="AlphaFoldDB" id="A0A1S7LNB3"/>
<keyword evidence="6 9" id="KW-0733">Signal recognition particle</keyword>
<dbReference type="InterPro" id="IPR004125">
    <property type="entry name" value="Signal_recog_particle_SRP54_M"/>
</dbReference>
<dbReference type="PROSITE" id="PS00300">
    <property type="entry name" value="SRP54"/>
    <property type="match status" value="1"/>
</dbReference>
<keyword evidence="2 9" id="KW-0547">Nucleotide-binding</keyword>
<reference evidence="11" key="1">
    <citation type="submission" date="2015-04" db="EMBL/GenBank/DDBJ databases">
        <authorList>
            <person name="Syromyatnikov M.Y."/>
            <person name="Popov V.N."/>
        </authorList>
    </citation>
    <scope>NUCLEOTIDE SEQUENCE</scope>
    <source>
        <strain evidence="11">MO-1</strain>
    </source>
</reference>
<dbReference type="InterPro" id="IPR036891">
    <property type="entry name" value="Signal_recog_part_SRP54_M_sf"/>
</dbReference>
<dbReference type="GO" id="GO:0008312">
    <property type="term" value="F:7S RNA binding"/>
    <property type="evidence" value="ECO:0007669"/>
    <property type="project" value="InterPro"/>
</dbReference>
<dbReference type="PANTHER" id="PTHR11564:SF5">
    <property type="entry name" value="SIGNAL RECOGNITION PARTICLE SUBUNIT SRP54"/>
    <property type="match status" value="1"/>
</dbReference>
<dbReference type="EMBL" id="LO017727">
    <property type="protein sequence ID" value="CRH08148.1"/>
    <property type="molecule type" value="Genomic_DNA"/>
</dbReference>
<accession>A0A1S7LNB3</accession>
<protein>
    <recommendedName>
        <fullName evidence="9">Signal recognition particle protein</fullName>
        <ecNumber evidence="9">3.6.5.4</ecNumber>
    </recommendedName>
    <alternativeName>
        <fullName evidence="9">Fifty-four homolog</fullName>
    </alternativeName>
</protein>
<evidence type="ECO:0000313" key="11">
    <source>
        <dbReference type="EMBL" id="CRH08148.1"/>
    </source>
</evidence>
<dbReference type="Gene3D" id="3.40.50.300">
    <property type="entry name" value="P-loop containing nucleotide triphosphate hydrolases"/>
    <property type="match status" value="1"/>
</dbReference>
<sequence length="463" mass="50269">MFESLSDRLDSTFRKLRGQGTLSEKNIKDALREVRVALLEADVNLTVVKAFIANVREQAVGTEVLKSLTPGQVVIKVVHDELVKVMGEVNEGLNLATQPPAVVMMVGLQGSGKTTSTAKLAKRLIEKEGKKVLLASLDVYRPAAMDQLMTVGQQAGAEVLPTDPGENPRDIAKRAHEAARRGGHDVLLLDTAGRLHIDEALMSELADVRNLVDPVEILLVADAMTGQDAVEVAQNFNETLELTGVLLSKTDGDARGGAALSIRQVTGKPIKFLGTGEKLEGLEPFHPDRLASRILGMGDVVSLVETAMEKVDLEETAKLQQKLAKSQQFTLEDFLTQMQQVQKMGSMNDLIGMIPGVKQAMKGKEVDIDDRQIKRIEAIILSMTKKERKKHQIINASRKRRIAAGSGTSVQEVNKLLKQFVQTQKMMKKLGKMGQGGMGKMMKGMPNIPGLGGMGGGMPKLPF</sequence>
<dbReference type="InterPro" id="IPR027417">
    <property type="entry name" value="P-loop_NTPase"/>
</dbReference>
<comment type="function">
    <text evidence="9">Involved in targeting and insertion of nascent membrane proteins into the cytoplasmic membrane. Binds to the hydrophobic signal sequence of the ribosome-nascent chain (RNC) as it emerges from the ribosomes. The SRP-RNC complex is then targeted to the cytoplasmic membrane where it interacts with the SRP receptor FtsY. Interaction with FtsY leads to the transfer of the RNC complex to the Sec translocase for insertion into the membrane, the hydrolysis of GTP by both Ffh and FtsY, and the dissociation of the SRP-FtsY complex into the individual components.</text>
</comment>
<dbReference type="GO" id="GO:0005525">
    <property type="term" value="F:GTP binding"/>
    <property type="evidence" value="ECO:0007669"/>
    <property type="project" value="UniProtKB-UniRule"/>
</dbReference>
<dbReference type="Pfam" id="PF02881">
    <property type="entry name" value="SRP54_N"/>
    <property type="match status" value="1"/>
</dbReference>
<evidence type="ECO:0000256" key="1">
    <source>
        <dbReference type="ARBA" id="ARBA00005450"/>
    </source>
</evidence>
<dbReference type="InterPro" id="IPR004780">
    <property type="entry name" value="SRP"/>
</dbReference>
<dbReference type="NCBIfam" id="TIGR00959">
    <property type="entry name" value="ffh"/>
    <property type="match status" value="1"/>
</dbReference>
<comment type="subcellular location">
    <subcellularLocation>
        <location evidence="9">Cytoplasm</location>
    </subcellularLocation>
    <text evidence="9">The SRP-RNC complex is targeted to the cytoplasmic membrane.</text>
</comment>
<evidence type="ECO:0000256" key="2">
    <source>
        <dbReference type="ARBA" id="ARBA00022741"/>
    </source>
</evidence>
<evidence type="ECO:0000256" key="9">
    <source>
        <dbReference type="HAMAP-Rule" id="MF_00306"/>
    </source>
</evidence>
<dbReference type="Gene3D" id="1.20.120.140">
    <property type="entry name" value="Signal recognition particle SRP54, nucleotide-binding domain"/>
    <property type="match status" value="1"/>
</dbReference>
<evidence type="ECO:0000256" key="4">
    <source>
        <dbReference type="ARBA" id="ARBA00022884"/>
    </source>
</evidence>
<name>A0A1S7LNB3_MAGMO</name>
<keyword evidence="7 9" id="KW-0687">Ribonucleoprotein</keyword>
<dbReference type="Pfam" id="PF00448">
    <property type="entry name" value="SRP54"/>
    <property type="match status" value="1"/>
</dbReference>
<feature type="binding site" evidence="9">
    <location>
        <begin position="190"/>
        <end position="194"/>
    </location>
    <ligand>
        <name>GTP</name>
        <dbReference type="ChEBI" id="CHEBI:37565"/>
    </ligand>
</feature>
<dbReference type="Gene3D" id="1.10.260.30">
    <property type="entry name" value="Signal recognition particle, SRP54 subunit, M-domain"/>
    <property type="match status" value="1"/>
</dbReference>
<dbReference type="CDD" id="cd18539">
    <property type="entry name" value="SRP_G"/>
    <property type="match status" value="1"/>
</dbReference>
<dbReference type="InterPro" id="IPR022941">
    <property type="entry name" value="SRP54"/>
</dbReference>
<dbReference type="PANTHER" id="PTHR11564">
    <property type="entry name" value="SIGNAL RECOGNITION PARTICLE 54K PROTEIN SRP54"/>
    <property type="match status" value="1"/>
</dbReference>
<feature type="binding site" evidence="9">
    <location>
        <begin position="107"/>
        <end position="114"/>
    </location>
    <ligand>
        <name>GTP</name>
        <dbReference type="ChEBI" id="CHEBI:37565"/>
    </ligand>
</feature>
<dbReference type="HAMAP" id="MF_00306">
    <property type="entry name" value="SRP54"/>
    <property type="match status" value="1"/>
</dbReference>
<evidence type="ECO:0000259" key="10">
    <source>
        <dbReference type="PROSITE" id="PS00300"/>
    </source>
</evidence>
<dbReference type="SMART" id="SM00962">
    <property type="entry name" value="SRP54"/>
    <property type="match status" value="1"/>
</dbReference>
<dbReference type="SUPFAM" id="SSF47446">
    <property type="entry name" value="Signal peptide-binding domain"/>
    <property type="match status" value="1"/>
</dbReference>
<dbReference type="GO" id="GO:0003924">
    <property type="term" value="F:GTPase activity"/>
    <property type="evidence" value="ECO:0007669"/>
    <property type="project" value="UniProtKB-UniRule"/>
</dbReference>
<comment type="similarity">
    <text evidence="1 9">Belongs to the GTP-binding SRP family. SRP54 subfamily.</text>
</comment>
<dbReference type="GO" id="GO:0048500">
    <property type="term" value="C:signal recognition particle"/>
    <property type="evidence" value="ECO:0007669"/>
    <property type="project" value="UniProtKB-UniRule"/>
</dbReference>
<keyword evidence="4 9" id="KW-0694">RNA-binding</keyword>
<dbReference type="Pfam" id="PF02978">
    <property type="entry name" value="SRP_SPB"/>
    <property type="match status" value="1"/>
</dbReference>
<evidence type="ECO:0000256" key="6">
    <source>
        <dbReference type="ARBA" id="ARBA00023135"/>
    </source>
</evidence>
<dbReference type="GO" id="GO:0006614">
    <property type="term" value="P:SRP-dependent cotranslational protein targeting to membrane"/>
    <property type="evidence" value="ECO:0007669"/>
    <property type="project" value="InterPro"/>
</dbReference>
<dbReference type="SMART" id="SM00382">
    <property type="entry name" value="AAA"/>
    <property type="match status" value="1"/>
</dbReference>
<feature type="domain" description="SRP54-type proteins GTP-binding" evidence="10">
    <location>
        <begin position="269"/>
        <end position="282"/>
    </location>
</feature>
<feature type="binding site" evidence="9">
    <location>
        <begin position="248"/>
        <end position="251"/>
    </location>
    <ligand>
        <name>GTP</name>
        <dbReference type="ChEBI" id="CHEBI:37565"/>
    </ligand>
</feature>
<evidence type="ECO:0000256" key="5">
    <source>
        <dbReference type="ARBA" id="ARBA00023134"/>
    </source>
</evidence>
<dbReference type="EC" id="3.6.5.4" evidence="9"/>
<dbReference type="InterPro" id="IPR003593">
    <property type="entry name" value="AAA+_ATPase"/>
</dbReference>
<comment type="subunit">
    <text evidence="9">Part of the signal recognition particle protein translocation system, which is composed of SRP and FtsY. SRP is a ribonucleoprotein composed of Ffh and a 4.5S RNA molecule.</text>
</comment>
<comment type="catalytic activity">
    <reaction evidence="8 9">
        <text>GTP + H2O = GDP + phosphate + H(+)</text>
        <dbReference type="Rhea" id="RHEA:19669"/>
        <dbReference type="ChEBI" id="CHEBI:15377"/>
        <dbReference type="ChEBI" id="CHEBI:15378"/>
        <dbReference type="ChEBI" id="CHEBI:37565"/>
        <dbReference type="ChEBI" id="CHEBI:43474"/>
        <dbReference type="ChEBI" id="CHEBI:58189"/>
        <dbReference type="EC" id="3.6.5.4"/>
    </reaction>
</comment>
<organism evidence="11">
    <name type="scientific">Magnetococcus massalia (strain MO-1)</name>
    <dbReference type="NCBI Taxonomy" id="451514"/>
    <lineage>
        <taxon>Bacteria</taxon>
        <taxon>Pseudomonadati</taxon>
        <taxon>Pseudomonadota</taxon>
        <taxon>Magnetococcia</taxon>
        <taxon>Magnetococcales</taxon>
        <taxon>Magnetococcaceae</taxon>
        <taxon>Magnetococcus</taxon>
    </lineage>
</organism>